<gene>
    <name evidence="1" type="ORF">AALP_AAs42601U000100</name>
</gene>
<name>A0A087FYQ9_ARAAL</name>
<dbReference type="Gramene" id="KFK22761">
    <property type="protein sequence ID" value="KFK22761"/>
    <property type="gene ID" value="AALP_AAs42601U000100"/>
</dbReference>
<feature type="non-terminal residue" evidence="1">
    <location>
        <position position="78"/>
    </location>
</feature>
<organism evidence="1 2">
    <name type="scientific">Arabis alpina</name>
    <name type="common">Alpine rock-cress</name>
    <dbReference type="NCBI Taxonomy" id="50452"/>
    <lineage>
        <taxon>Eukaryota</taxon>
        <taxon>Viridiplantae</taxon>
        <taxon>Streptophyta</taxon>
        <taxon>Embryophyta</taxon>
        <taxon>Tracheophyta</taxon>
        <taxon>Spermatophyta</taxon>
        <taxon>Magnoliopsida</taxon>
        <taxon>eudicotyledons</taxon>
        <taxon>Gunneridae</taxon>
        <taxon>Pentapetalae</taxon>
        <taxon>rosids</taxon>
        <taxon>malvids</taxon>
        <taxon>Brassicales</taxon>
        <taxon>Brassicaceae</taxon>
        <taxon>Arabideae</taxon>
        <taxon>Arabis</taxon>
    </lineage>
</organism>
<evidence type="ECO:0000313" key="2">
    <source>
        <dbReference type="Proteomes" id="UP000029120"/>
    </source>
</evidence>
<feature type="non-terminal residue" evidence="1">
    <location>
        <position position="1"/>
    </location>
</feature>
<protein>
    <submittedName>
        <fullName evidence="1">Uncharacterized protein</fullName>
    </submittedName>
</protein>
<dbReference type="AlphaFoldDB" id="A0A087FYQ9"/>
<dbReference type="EMBL" id="KL985863">
    <property type="protein sequence ID" value="KFK22761.1"/>
    <property type="molecule type" value="Genomic_DNA"/>
</dbReference>
<proteinExistence type="predicted"/>
<accession>A0A087FYQ9</accession>
<evidence type="ECO:0000313" key="1">
    <source>
        <dbReference type="EMBL" id="KFK22761.1"/>
    </source>
</evidence>
<dbReference type="Proteomes" id="UP000029120">
    <property type="component" value="Unassembled WGS sequence"/>
</dbReference>
<sequence length="78" mass="8685">LQIITTLIDGLVSLCTNTKHSSSTASKIRDVETLSNGMEEPITAKWDKENGIFLYLIHKRIAHLCNSSRTIVIVKICT</sequence>
<reference evidence="2" key="1">
    <citation type="journal article" date="2015" name="Nat. Plants">
        <title>Genome expansion of Arabis alpina linked with retrotransposition and reduced symmetric DNA methylation.</title>
        <authorList>
            <person name="Willing E.M."/>
            <person name="Rawat V."/>
            <person name="Mandakova T."/>
            <person name="Maumus F."/>
            <person name="James G.V."/>
            <person name="Nordstroem K.J."/>
            <person name="Becker C."/>
            <person name="Warthmann N."/>
            <person name="Chica C."/>
            <person name="Szarzynska B."/>
            <person name="Zytnicki M."/>
            <person name="Albani M.C."/>
            <person name="Kiefer C."/>
            <person name="Bergonzi S."/>
            <person name="Castaings L."/>
            <person name="Mateos J.L."/>
            <person name="Berns M.C."/>
            <person name="Bujdoso N."/>
            <person name="Piofczyk T."/>
            <person name="de Lorenzo L."/>
            <person name="Barrero-Sicilia C."/>
            <person name="Mateos I."/>
            <person name="Piednoel M."/>
            <person name="Hagmann J."/>
            <person name="Chen-Min-Tao R."/>
            <person name="Iglesias-Fernandez R."/>
            <person name="Schuster S.C."/>
            <person name="Alonso-Blanco C."/>
            <person name="Roudier F."/>
            <person name="Carbonero P."/>
            <person name="Paz-Ares J."/>
            <person name="Davis S.J."/>
            <person name="Pecinka A."/>
            <person name="Quesneville H."/>
            <person name="Colot V."/>
            <person name="Lysak M.A."/>
            <person name="Weigel D."/>
            <person name="Coupland G."/>
            <person name="Schneeberger K."/>
        </authorList>
    </citation>
    <scope>NUCLEOTIDE SEQUENCE [LARGE SCALE GENOMIC DNA]</scope>
    <source>
        <strain evidence="2">cv. Pajares</strain>
    </source>
</reference>
<keyword evidence="2" id="KW-1185">Reference proteome</keyword>